<evidence type="ECO:0000256" key="3">
    <source>
        <dbReference type="ARBA" id="ARBA00022989"/>
    </source>
</evidence>
<dbReference type="Gene3D" id="2.60.120.920">
    <property type="match status" value="1"/>
</dbReference>
<evidence type="ECO:0008006" key="8">
    <source>
        <dbReference type="Google" id="ProtNLM"/>
    </source>
</evidence>
<organism evidence="6 7">
    <name type="scientific">Exophiala viscosa</name>
    <dbReference type="NCBI Taxonomy" id="2486360"/>
    <lineage>
        <taxon>Eukaryota</taxon>
        <taxon>Fungi</taxon>
        <taxon>Dikarya</taxon>
        <taxon>Ascomycota</taxon>
        <taxon>Pezizomycotina</taxon>
        <taxon>Eurotiomycetes</taxon>
        <taxon>Chaetothyriomycetidae</taxon>
        <taxon>Chaetothyriales</taxon>
        <taxon>Herpotrichiellaceae</taxon>
        <taxon>Exophiala</taxon>
    </lineage>
</organism>
<dbReference type="CDD" id="cd12910">
    <property type="entry name" value="SPRY_SSH4_like"/>
    <property type="match status" value="1"/>
</dbReference>
<proteinExistence type="predicted"/>
<dbReference type="Proteomes" id="UP001203852">
    <property type="component" value="Unassembled WGS sequence"/>
</dbReference>
<evidence type="ECO:0000256" key="1">
    <source>
        <dbReference type="ARBA" id="ARBA00004370"/>
    </source>
</evidence>
<dbReference type="AlphaFoldDB" id="A0AAN6I8Y6"/>
<gene>
    <name evidence="6" type="ORF">EDD36DRAFT_102851</name>
</gene>
<sequence length="337" mass="37292">MTDQHYAPPPGPPPPYRQQDTTTNNAKANENTDIAPPLGSLPFRGQNNNDTPPQPPAEANPPPYQNWMTVEDTSLLPPPPPLPEDTSPTNNASYDDAAQAHAWCAQHPLYTPSKPSPDIHALAQKGHFTLTRPPPSLIDDPHQFTLHQDSPTKWYICTGSEDQSDCMFLTDIPSFFAATDNPLVTNRPFRMSYTIHIKAMSFEDEPVSGIAIGFAAKPYPPWRLPGWHRASLAVHGDDGRRFMNDPWGGRDFVEGFQPGQSITVGMTFSTTPLGAGKVKTTAWLTRKGRTREWAIDEQRDQRDEGVDGLMGEGDLYPAIGVFGGVQFDVEFHPRQGR</sequence>
<dbReference type="GO" id="GO:0016020">
    <property type="term" value="C:membrane"/>
    <property type="evidence" value="ECO:0007669"/>
    <property type="project" value="UniProtKB-SubCell"/>
</dbReference>
<accession>A0AAN6I8Y6</accession>
<dbReference type="InterPro" id="IPR035780">
    <property type="entry name" value="SPRY_Ssh4-like"/>
</dbReference>
<evidence type="ECO:0000256" key="2">
    <source>
        <dbReference type="ARBA" id="ARBA00022692"/>
    </source>
</evidence>
<evidence type="ECO:0000256" key="4">
    <source>
        <dbReference type="ARBA" id="ARBA00023136"/>
    </source>
</evidence>
<dbReference type="InterPro" id="IPR043136">
    <property type="entry name" value="B30.2/SPRY_sf"/>
</dbReference>
<keyword evidence="7" id="KW-1185">Reference proteome</keyword>
<comment type="caution">
    <text evidence="6">The sequence shown here is derived from an EMBL/GenBank/DDBJ whole genome shotgun (WGS) entry which is preliminary data.</text>
</comment>
<dbReference type="EMBL" id="MU404363">
    <property type="protein sequence ID" value="KAI1608541.1"/>
    <property type="molecule type" value="Genomic_DNA"/>
</dbReference>
<feature type="compositionally biased region" description="Pro residues" evidence="5">
    <location>
        <begin position="52"/>
        <end position="64"/>
    </location>
</feature>
<protein>
    <recommendedName>
        <fullName evidence="8">SPRY domain-containing protein</fullName>
    </recommendedName>
</protein>
<reference evidence="6" key="1">
    <citation type="journal article" date="2022" name="bioRxiv">
        <title>Deciphering the potential niche of two novel black yeast fungi from a biological soil crust based on their genomes, phenotypes, and melanin regulation.</title>
        <authorList>
            <consortium name="DOE Joint Genome Institute"/>
            <person name="Carr E.C."/>
            <person name="Barton Q."/>
            <person name="Grambo S."/>
            <person name="Sullivan M."/>
            <person name="Renfro C.M."/>
            <person name="Kuo A."/>
            <person name="Pangilinan J."/>
            <person name="Lipzen A."/>
            <person name="Keymanesh K."/>
            <person name="Savage E."/>
            <person name="Barry K."/>
            <person name="Grigoriev I.V."/>
            <person name="Riekhof W.R."/>
            <person name="Harris S.S."/>
        </authorList>
    </citation>
    <scope>NUCLEOTIDE SEQUENCE</scope>
    <source>
        <strain evidence="6">JF 03-4F</strain>
    </source>
</reference>
<evidence type="ECO:0000256" key="5">
    <source>
        <dbReference type="SAM" id="MobiDB-lite"/>
    </source>
</evidence>
<evidence type="ECO:0000313" key="6">
    <source>
        <dbReference type="EMBL" id="KAI1608541.1"/>
    </source>
</evidence>
<comment type="subcellular location">
    <subcellularLocation>
        <location evidence="1">Membrane</location>
    </subcellularLocation>
</comment>
<feature type="region of interest" description="Disordered" evidence="5">
    <location>
        <begin position="1"/>
        <end position="93"/>
    </location>
</feature>
<keyword evidence="3" id="KW-1133">Transmembrane helix</keyword>
<evidence type="ECO:0000313" key="7">
    <source>
        <dbReference type="Proteomes" id="UP001203852"/>
    </source>
</evidence>
<feature type="compositionally biased region" description="Pro residues" evidence="5">
    <location>
        <begin position="7"/>
        <end position="16"/>
    </location>
</feature>
<keyword evidence="2" id="KW-0812">Transmembrane</keyword>
<keyword evidence="4" id="KW-0472">Membrane</keyword>
<name>A0AAN6I8Y6_9EURO</name>
<feature type="compositionally biased region" description="Low complexity" evidence="5">
    <location>
        <begin position="21"/>
        <end position="32"/>
    </location>
</feature>